<dbReference type="AlphaFoldDB" id="A0A8I1MZ54"/>
<evidence type="ECO:0000313" key="2">
    <source>
        <dbReference type="Proteomes" id="UP000664800"/>
    </source>
</evidence>
<evidence type="ECO:0000313" key="1">
    <source>
        <dbReference type="EMBL" id="MBN8745750.1"/>
    </source>
</evidence>
<protein>
    <submittedName>
        <fullName evidence="1">Uncharacterized protein</fullName>
    </submittedName>
</protein>
<comment type="caution">
    <text evidence="1">The sequence shown here is derived from an EMBL/GenBank/DDBJ whole genome shotgun (WGS) entry which is preliminary data.</text>
</comment>
<organism evidence="1 2">
    <name type="scientific">Thiomonas arsenitoxydans (strain DSM 22701 / CIP 110005 / 3As)</name>
    <dbReference type="NCBI Taxonomy" id="426114"/>
    <lineage>
        <taxon>Bacteria</taxon>
        <taxon>Pseudomonadati</taxon>
        <taxon>Pseudomonadota</taxon>
        <taxon>Betaproteobacteria</taxon>
        <taxon>Burkholderiales</taxon>
        <taxon>Thiomonas</taxon>
    </lineage>
</organism>
<name>A0A8I1MZ54_THIA3</name>
<dbReference type="RefSeq" id="WP_276732953.1">
    <property type="nucleotide sequence ID" value="NZ_JAFKMR010000040.1"/>
</dbReference>
<gene>
    <name evidence="1" type="ORF">J0I24_15875</name>
</gene>
<accession>A0A8I1MZ54</accession>
<reference evidence="1" key="1">
    <citation type="submission" date="2021-02" db="EMBL/GenBank/DDBJ databases">
        <title>Thiocyanate and organic carbon inputs drive convergent selection for specific autotrophic Afipia and Thiobacillus strains within complex microbiomes.</title>
        <authorList>
            <person name="Huddy R.J."/>
            <person name="Sachdeva R."/>
            <person name="Kadzinga F."/>
            <person name="Kantor R.S."/>
            <person name="Harrison S.T.L."/>
            <person name="Banfield J.F."/>
        </authorList>
    </citation>
    <scope>NUCLEOTIDE SEQUENCE</scope>
    <source>
        <strain evidence="1">SCN18_13_7_16_R3_B_64_19</strain>
    </source>
</reference>
<dbReference type="EMBL" id="JAFKMR010000040">
    <property type="protein sequence ID" value="MBN8745750.1"/>
    <property type="molecule type" value="Genomic_DNA"/>
</dbReference>
<dbReference type="Proteomes" id="UP000664800">
    <property type="component" value="Unassembled WGS sequence"/>
</dbReference>
<proteinExistence type="predicted"/>
<sequence length="202" mass="23249">MDFSSRIKKEMTEGIVRAILEDAGYRVIDSGIEKFIRELSVLLPEQYKTLGFPDAMSHLPDFTVLTQEQDRKYFVEVKYRRTWDKSIFDQVEDQVKLFGSLVLVSINATPKNPNNLKEAPSRYLRCCELKFDAGQYMIHQRKDGEHHWNPVSSIGNGDGLWWSMSPLQEIFTSLRRKASPAEIDSKETSLFKAIDAIKGILD</sequence>